<dbReference type="InterPro" id="IPR016035">
    <property type="entry name" value="Acyl_Trfase/lysoPLipase"/>
</dbReference>
<feature type="active site" description="Nucleophile" evidence="4">
    <location>
        <position position="44"/>
    </location>
</feature>
<gene>
    <name evidence="6" type="ORF">SHI21_08555</name>
</gene>
<evidence type="ECO:0000259" key="5">
    <source>
        <dbReference type="PROSITE" id="PS51635"/>
    </source>
</evidence>
<feature type="domain" description="PNPLA" evidence="5">
    <location>
        <begin position="11"/>
        <end position="205"/>
    </location>
</feature>
<dbReference type="PANTHER" id="PTHR14226">
    <property type="entry name" value="NEUROPATHY TARGET ESTERASE/SWISS CHEESE D.MELANOGASTER"/>
    <property type="match status" value="1"/>
</dbReference>
<comment type="caution">
    <text evidence="6">The sequence shown here is derived from an EMBL/GenBank/DDBJ whole genome shotgun (WGS) entry which is preliminary data.</text>
</comment>
<feature type="short sequence motif" description="DGA/G" evidence="4">
    <location>
        <begin position="192"/>
        <end position="194"/>
    </location>
</feature>
<dbReference type="InterPro" id="IPR050301">
    <property type="entry name" value="NTE"/>
</dbReference>
<protein>
    <submittedName>
        <fullName evidence="6">Patatin-like phospholipase family protein</fullName>
    </submittedName>
</protein>
<dbReference type="RefSeq" id="WP_323575936.1">
    <property type="nucleotide sequence ID" value="NZ_JAYGJQ010000001.1"/>
</dbReference>
<comment type="caution">
    <text evidence="4">Lacks conserved residue(s) required for the propagation of feature annotation.</text>
</comment>
<keyword evidence="2 4" id="KW-0442">Lipid degradation</keyword>
<accession>A0ABU5VX86</accession>
<dbReference type="PANTHER" id="PTHR14226:SF57">
    <property type="entry name" value="BLR7027 PROTEIN"/>
    <property type="match status" value="1"/>
</dbReference>
<keyword evidence="1 4" id="KW-0378">Hydrolase</keyword>
<dbReference type="Proteomes" id="UP001302274">
    <property type="component" value="Unassembled WGS sequence"/>
</dbReference>
<reference evidence="6 7" key="1">
    <citation type="submission" date="2023-11" db="EMBL/GenBank/DDBJ databases">
        <title>A Novel Polar Bacteriovorax (B. antarcticus) Isolated from the Biocrust in Antarctica.</title>
        <authorList>
            <person name="Mun W."/>
            <person name="Choi S.Y."/>
            <person name="Mitchell R.J."/>
        </authorList>
    </citation>
    <scope>NUCLEOTIDE SEQUENCE [LARGE SCALE GENOMIC DNA]</scope>
    <source>
        <strain evidence="6 7">PP10</strain>
    </source>
</reference>
<evidence type="ECO:0000256" key="3">
    <source>
        <dbReference type="ARBA" id="ARBA00023098"/>
    </source>
</evidence>
<keyword evidence="7" id="KW-1185">Reference proteome</keyword>
<evidence type="ECO:0000256" key="2">
    <source>
        <dbReference type="ARBA" id="ARBA00022963"/>
    </source>
</evidence>
<evidence type="ECO:0000313" key="7">
    <source>
        <dbReference type="Proteomes" id="UP001302274"/>
    </source>
</evidence>
<dbReference type="SUPFAM" id="SSF52151">
    <property type="entry name" value="FabD/lysophospholipase-like"/>
    <property type="match status" value="1"/>
</dbReference>
<proteinExistence type="predicted"/>
<dbReference type="Gene3D" id="3.40.1090.10">
    <property type="entry name" value="Cytosolic phospholipase A2 catalytic domain"/>
    <property type="match status" value="2"/>
</dbReference>
<dbReference type="PROSITE" id="PS51635">
    <property type="entry name" value="PNPLA"/>
    <property type="match status" value="1"/>
</dbReference>
<organism evidence="6 7">
    <name type="scientific">Bacteriovorax antarcticus</name>
    <dbReference type="NCBI Taxonomy" id="3088717"/>
    <lineage>
        <taxon>Bacteria</taxon>
        <taxon>Pseudomonadati</taxon>
        <taxon>Bdellovibrionota</taxon>
        <taxon>Bacteriovoracia</taxon>
        <taxon>Bacteriovoracales</taxon>
        <taxon>Bacteriovoracaceae</taxon>
        <taxon>Bacteriovorax</taxon>
    </lineage>
</organism>
<sequence length="344" mass="37957">MTKTPVSHFALVLPGAVARGAYEAGVIQVLAESEMHIDRIVATSSGALNGLAYAIGIRNGCEKEMAQNLIAAWIENGGWQNSLSLNPLNLLTGRGLSDNSGLLEIMRRMVKPERNTKKREVEFRVIVAPINGVIGNIGKKEATTYEKIINFTGKDFDTQESLENVFNVVSAACAFPGLFRPVEIKGLGACLDGGTVNNAPIRYALEESDVNRVIIPVPFPRIMALGDWKRGMGLLNHLIAILINERLYRDLKNAQTVNKELDKLTKLMNEGIITKDQLDKIKSVLEIRNVEITEVRPLQNLKCSPFSGFFQKSERIRLIEAGRVAAQNCLERIPAHNIEGIQTT</sequence>
<dbReference type="EMBL" id="JAYGJQ010000001">
    <property type="protein sequence ID" value="MEA9356250.1"/>
    <property type="molecule type" value="Genomic_DNA"/>
</dbReference>
<evidence type="ECO:0000256" key="1">
    <source>
        <dbReference type="ARBA" id="ARBA00022801"/>
    </source>
</evidence>
<name>A0ABU5VX86_9BACT</name>
<feature type="active site" description="Proton acceptor" evidence="4">
    <location>
        <position position="192"/>
    </location>
</feature>
<keyword evidence="3 4" id="KW-0443">Lipid metabolism</keyword>
<dbReference type="InterPro" id="IPR002641">
    <property type="entry name" value="PNPLA_dom"/>
</dbReference>
<evidence type="ECO:0000313" key="6">
    <source>
        <dbReference type="EMBL" id="MEA9356250.1"/>
    </source>
</evidence>
<dbReference type="Pfam" id="PF01734">
    <property type="entry name" value="Patatin"/>
    <property type="match status" value="1"/>
</dbReference>
<evidence type="ECO:0000256" key="4">
    <source>
        <dbReference type="PROSITE-ProRule" id="PRU01161"/>
    </source>
</evidence>